<keyword evidence="3" id="KW-1185">Reference proteome</keyword>
<keyword evidence="2" id="KW-0732">Signal</keyword>
<evidence type="ECO:0000256" key="1">
    <source>
        <dbReference type="ARBA" id="ARBA00022900"/>
    </source>
</evidence>
<dbReference type="GO" id="GO:0004867">
    <property type="term" value="F:serine-type endopeptidase inhibitor activity"/>
    <property type="evidence" value="ECO:0007669"/>
    <property type="project" value="UniProtKB-KW"/>
</dbReference>
<dbReference type="WBParaSite" id="jg23604">
    <property type="protein sequence ID" value="jg23604"/>
    <property type="gene ID" value="jg23604"/>
</dbReference>
<name>A0A915DVF7_9BILA</name>
<dbReference type="Gene3D" id="2.10.25.10">
    <property type="entry name" value="Laminin"/>
    <property type="match status" value="1"/>
</dbReference>
<accession>A0A915DVF7</accession>
<evidence type="ECO:0000256" key="2">
    <source>
        <dbReference type="SAM" id="SignalP"/>
    </source>
</evidence>
<feature type="chain" id="PRO_5037621547" evidence="2">
    <location>
        <begin position="24"/>
        <end position="226"/>
    </location>
</feature>
<keyword evidence="1" id="KW-0722">Serine protease inhibitor</keyword>
<evidence type="ECO:0000313" key="4">
    <source>
        <dbReference type="WBParaSite" id="jg23604"/>
    </source>
</evidence>
<dbReference type="Proteomes" id="UP000887574">
    <property type="component" value="Unplaced"/>
</dbReference>
<dbReference type="SUPFAM" id="SSF57567">
    <property type="entry name" value="Serine protease inhibitors"/>
    <property type="match status" value="1"/>
</dbReference>
<feature type="signal peptide" evidence="2">
    <location>
        <begin position="1"/>
        <end position="23"/>
    </location>
</feature>
<evidence type="ECO:0000313" key="3">
    <source>
        <dbReference type="Proteomes" id="UP000887574"/>
    </source>
</evidence>
<dbReference type="CDD" id="cd19941">
    <property type="entry name" value="TIL"/>
    <property type="match status" value="1"/>
</dbReference>
<organism evidence="3 4">
    <name type="scientific">Ditylenchus dipsaci</name>
    <dbReference type="NCBI Taxonomy" id="166011"/>
    <lineage>
        <taxon>Eukaryota</taxon>
        <taxon>Metazoa</taxon>
        <taxon>Ecdysozoa</taxon>
        <taxon>Nematoda</taxon>
        <taxon>Chromadorea</taxon>
        <taxon>Rhabditida</taxon>
        <taxon>Tylenchina</taxon>
        <taxon>Tylenchomorpha</taxon>
        <taxon>Sphaerularioidea</taxon>
        <taxon>Anguinidae</taxon>
        <taxon>Anguininae</taxon>
        <taxon>Ditylenchus</taxon>
    </lineage>
</organism>
<reference evidence="4" key="1">
    <citation type="submission" date="2022-11" db="UniProtKB">
        <authorList>
            <consortium name="WormBaseParasite"/>
        </authorList>
    </citation>
    <scope>IDENTIFICATION</scope>
</reference>
<protein>
    <submittedName>
        <fullName evidence="4">TIL domain-containing protein</fullName>
    </submittedName>
</protein>
<sequence length="226" mass="23983">MPSWSRVTILLLAVCTFINIVNSAESDVHEDSANLTCPNPNEIVYSCGACDATCASPTRTCSLLCREQAECGCDKGHVRNKQAICIPLEDCNLPKLDCKDVYCESGWVCKDGDCVIGSADNSSCASITCAANSTCLDGSCVSAISAPANCPMYAIAAAPERCAYKEETNTHGCKIPVLTCQFLKCTDNEEPKFAELVMSSAAVNPAHPTKHVKNQNVAVNLAFSGI</sequence>
<dbReference type="InterPro" id="IPR036084">
    <property type="entry name" value="Ser_inhib-like_sf"/>
</dbReference>
<dbReference type="AlphaFoldDB" id="A0A915DVF7"/>
<proteinExistence type="predicted"/>
<keyword evidence="1" id="KW-0646">Protease inhibitor</keyword>